<accession>A0AA95NHE9</accession>
<dbReference type="Gene3D" id="3.30.70.1280">
    <property type="entry name" value="SP0830-like domains"/>
    <property type="match status" value="1"/>
</dbReference>
<sequence>MSRYIALLRGINVGRAKRIAMAELRALAEGLGHGRVATLLNSGNLVFESARRDALALRQELQQAIAAQLGVDCAVVVITAAELDAALAGNPWPDAVDEPSRFLIAFAEQALTPALPLAQQDWGVDRLAVQDKRAYLCCGSGILESPMLKAFTRAAGTLSTSRNWATLQKLQNLVRA</sequence>
<dbReference type="AlphaFoldDB" id="A0AA95NHE9"/>
<dbReference type="Pfam" id="PF08002">
    <property type="entry name" value="DUF1697"/>
    <property type="match status" value="1"/>
</dbReference>
<dbReference type="Proteomes" id="UP001177769">
    <property type="component" value="Chromosome"/>
</dbReference>
<dbReference type="PANTHER" id="PTHR36439:SF1">
    <property type="entry name" value="DUF1697 DOMAIN-CONTAINING PROTEIN"/>
    <property type="match status" value="1"/>
</dbReference>
<protein>
    <submittedName>
        <fullName evidence="1">DUF1697 domain-containing protein</fullName>
    </submittedName>
</protein>
<organism evidence="1 2">
    <name type="scientific">Paucibacter sediminis</name>
    <dbReference type="NCBI Taxonomy" id="3019553"/>
    <lineage>
        <taxon>Bacteria</taxon>
        <taxon>Pseudomonadati</taxon>
        <taxon>Pseudomonadota</taxon>
        <taxon>Betaproteobacteria</taxon>
        <taxon>Burkholderiales</taxon>
        <taxon>Sphaerotilaceae</taxon>
        <taxon>Roseateles</taxon>
    </lineage>
</organism>
<proteinExistence type="predicted"/>
<dbReference type="PIRSF" id="PIRSF008502">
    <property type="entry name" value="UCP008502"/>
    <property type="match status" value="1"/>
</dbReference>
<evidence type="ECO:0000313" key="2">
    <source>
        <dbReference type="Proteomes" id="UP001177769"/>
    </source>
</evidence>
<evidence type="ECO:0000313" key="1">
    <source>
        <dbReference type="EMBL" id="WIT12344.1"/>
    </source>
</evidence>
<reference evidence="1" key="1">
    <citation type="submission" date="2023-01" db="EMBL/GenBank/DDBJ databases">
        <title>Whole genome sequence of Paucibacter sp. S2-9 isolated from pond sediment.</title>
        <authorList>
            <person name="Jung J.Y."/>
        </authorList>
    </citation>
    <scope>NUCLEOTIDE SEQUENCE</scope>
    <source>
        <strain evidence="1">S2-9</strain>
    </source>
</reference>
<gene>
    <name evidence="1" type="ORF">PFX98_01690</name>
</gene>
<dbReference type="KEGG" id="pais:PFX98_01690"/>
<dbReference type="PANTHER" id="PTHR36439">
    <property type="entry name" value="BLL4334 PROTEIN"/>
    <property type="match status" value="1"/>
</dbReference>
<dbReference type="RefSeq" id="WP_285233442.1">
    <property type="nucleotide sequence ID" value="NZ_CP116346.1"/>
</dbReference>
<keyword evidence="2" id="KW-1185">Reference proteome</keyword>
<name>A0AA95NHE9_9BURK</name>
<dbReference type="SUPFAM" id="SSF160379">
    <property type="entry name" value="SP0830-like"/>
    <property type="match status" value="1"/>
</dbReference>
<dbReference type="EMBL" id="CP116346">
    <property type="protein sequence ID" value="WIT12344.1"/>
    <property type="molecule type" value="Genomic_DNA"/>
</dbReference>
<dbReference type="InterPro" id="IPR012545">
    <property type="entry name" value="DUF1697"/>
</dbReference>